<dbReference type="Gene3D" id="3.30.710.10">
    <property type="entry name" value="Potassium Channel Kv1.1, Chain A"/>
    <property type="match status" value="1"/>
</dbReference>
<keyword evidence="2" id="KW-1185">Reference proteome</keyword>
<sequence length="418" mass="47989">MVNVYVFNPTHKLRLLSRLVFQATKRILKNGQIDPTQQRKMNIAYYQCADVASFATAASFKSPSSITKLVYDPVYYKDESENGFCVFQVENTLFRVHRFLLTREPSAFEDMLCFPQKRFSDNGSREDPILLADRVEQFRDLLWALYALPNELHRLTESSMELPFERLLNIAELSQKYYFTSFESWSVGRIYAAIKDNNGPLRNASPELASRILAIAVQANHEKLLDLVTKKLISRILWHNMSPDPILPIAEKYGLRALQGICCYRQLTNMERATPYSSERGSNSTVTQLAIPLTFTMERRVRYFNAHRSLVELWEMLRTSPPVFREEEEEEGGCGCASRGQCLATWTRLWQEGSAHPEMLQYGPADVLGRLKLLMVSLRKRLNGMPTFSVQCTLSALEAIAAVRDEILESLMDHFEEA</sequence>
<name>A0A2A9NSJ1_9AGAR</name>
<proteinExistence type="predicted"/>
<gene>
    <name evidence="1" type="ORF">AMATHDRAFT_59534</name>
</gene>
<dbReference type="Proteomes" id="UP000242287">
    <property type="component" value="Unassembled WGS sequence"/>
</dbReference>
<evidence type="ECO:0000313" key="2">
    <source>
        <dbReference type="Proteomes" id="UP000242287"/>
    </source>
</evidence>
<dbReference type="EMBL" id="KZ301990">
    <property type="protein sequence ID" value="PFH51237.1"/>
    <property type="molecule type" value="Genomic_DNA"/>
</dbReference>
<accession>A0A2A9NSJ1</accession>
<dbReference type="InterPro" id="IPR011333">
    <property type="entry name" value="SKP1/BTB/POZ_sf"/>
</dbReference>
<organism evidence="1 2">
    <name type="scientific">Amanita thiersii Skay4041</name>
    <dbReference type="NCBI Taxonomy" id="703135"/>
    <lineage>
        <taxon>Eukaryota</taxon>
        <taxon>Fungi</taxon>
        <taxon>Dikarya</taxon>
        <taxon>Basidiomycota</taxon>
        <taxon>Agaricomycotina</taxon>
        <taxon>Agaricomycetes</taxon>
        <taxon>Agaricomycetidae</taxon>
        <taxon>Agaricales</taxon>
        <taxon>Pluteineae</taxon>
        <taxon>Amanitaceae</taxon>
        <taxon>Amanita</taxon>
    </lineage>
</organism>
<evidence type="ECO:0008006" key="3">
    <source>
        <dbReference type="Google" id="ProtNLM"/>
    </source>
</evidence>
<protein>
    <recommendedName>
        <fullName evidence="3">BTB domain-containing protein</fullName>
    </recommendedName>
</protein>
<reference evidence="1 2" key="1">
    <citation type="submission" date="2014-02" db="EMBL/GenBank/DDBJ databases">
        <title>Transposable element dynamics among asymbiotic and ectomycorrhizal Amanita fungi.</title>
        <authorList>
            <consortium name="DOE Joint Genome Institute"/>
            <person name="Hess J."/>
            <person name="Skrede I."/>
            <person name="Wolfe B."/>
            <person name="LaButti K."/>
            <person name="Ohm R.A."/>
            <person name="Grigoriev I.V."/>
            <person name="Pringle A."/>
        </authorList>
    </citation>
    <scope>NUCLEOTIDE SEQUENCE [LARGE SCALE GENOMIC DNA]</scope>
    <source>
        <strain evidence="1 2">SKay4041</strain>
    </source>
</reference>
<dbReference type="OrthoDB" id="3157337at2759"/>
<dbReference type="AlphaFoldDB" id="A0A2A9NSJ1"/>
<evidence type="ECO:0000313" key="1">
    <source>
        <dbReference type="EMBL" id="PFH51237.1"/>
    </source>
</evidence>